<feature type="signal peptide" evidence="1">
    <location>
        <begin position="1"/>
        <end position="24"/>
    </location>
</feature>
<dbReference type="EMBL" id="JXBC01000014">
    <property type="protein sequence ID" value="KIU04477.1"/>
    <property type="molecule type" value="Genomic_DNA"/>
</dbReference>
<organism evidence="2 3">
    <name type="scientific">Bacillus subtilis</name>
    <dbReference type="NCBI Taxonomy" id="1423"/>
    <lineage>
        <taxon>Bacteria</taxon>
        <taxon>Bacillati</taxon>
        <taxon>Bacillota</taxon>
        <taxon>Bacilli</taxon>
        <taxon>Bacillales</taxon>
        <taxon>Bacillaceae</taxon>
        <taxon>Bacillus</taxon>
    </lineage>
</organism>
<gene>
    <name evidence="2" type="ORF">SC09_contig8orf00131</name>
</gene>
<evidence type="ECO:0000256" key="1">
    <source>
        <dbReference type="SAM" id="SignalP"/>
    </source>
</evidence>
<evidence type="ECO:0000313" key="3">
    <source>
        <dbReference type="Proteomes" id="UP000032247"/>
    </source>
</evidence>
<proteinExistence type="predicted"/>
<protein>
    <submittedName>
        <fullName evidence="2">Uncharacterized protein</fullName>
    </submittedName>
</protein>
<dbReference type="Proteomes" id="UP000032247">
    <property type="component" value="Unassembled WGS sequence"/>
</dbReference>
<name>A0A0D1KE22_BACIU</name>
<feature type="chain" id="PRO_5002242514" evidence="1">
    <location>
        <begin position="25"/>
        <end position="111"/>
    </location>
</feature>
<evidence type="ECO:0000313" key="2">
    <source>
        <dbReference type="EMBL" id="KIU04477.1"/>
    </source>
</evidence>
<dbReference type="InterPro" id="IPR058995">
    <property type="entry name" value="YolC/YozM-like"/>
</dbReference>
<keyword evidence="1" id="KW-0732">Signal</keyword>
<dbReference type="Pfam" id="PF26328">
    <property type="entry name" value="YolC_YozM"/>
    <property type="match status" value="1"/>
</dbReference>
<dbReference type="PATRIC" id="fig|1423.173.peg.4932"/>
<dbReference type="AlphaFoldDB" id="A0A0D1KE22"/>
<accession>A0A0D1KE22</accession>
<sequence length="111" mass="12830">MKKKFIGFLVLASFLLMFNTASYASGTDENTEEATAEMLESVMDEFGLLSFQIGRTDPEIIIGMDQTKSEAKLREYLDDNLSEEAKKKYEIYIFKEDIDKLKQEHQKSLQE</sequence>
<comment type="caution">
    <text evidence="2">The sequence shown here is derived from an EMBL/GenBank/DDBJ whole genome shotgun (WGS) entry which is preliminary data.</text>
</comment>
<reference evidence="2 3" key="1">
    <citation type="submission" date="2014-12" db="EMBL/GenBank/DDBJ databases">
        <title>Comparative genome analysis of Bacillus coagulans HM-08, Clostridium butyricum HM-68, Bacillus subtilis HM-66 and Bacillus licheniformis BL-09.</title>
        <authorList>
            <person name="Zhang H."/>
        </authorList>
    </citation>
    <scope>NUCLEOTIDE SEQUENCE [LARGE SCALE GENOMIC DNA]</scope>
    <source>
        <strain evidence="2 3">HM-66</strain>
    </source>
</reference>